<organism evidence="2">
    <name type="scientific">Oryza glaberrima</name>
    <name type="common">African rice</name>
    <dbReference type="NCBI Taxonomy" id="4538"/>
    <lineage>
        <taxon>Eukaryota</taxon>
        <taxon>Viridiplantae</taxon>
        <taxon>Streptophyta</taxon>
        <taxon>Embryophyta</taxon>
        <taxon>Tracheophyta</taxon>
        <taxon>Spermatophyta</taxon>
        <taxon>Magnoliopsida</taxon>
        <taxon>Liliopsida</taxon>
        <taxon>Poales</taxon>
        <taxon>Poaceae</taxon>
        <taxon>BOP clade</taxon>
        <taxon>Oryzoideae</taxon>
        <taxon>Oryzeae</taxon>
        <taxon>Oryzinae</taxon>
        <taxon>Oryza</taxon>
    </lineage>
</organism>
<feature type="region of interest" description="Disordered" evidence="1">
    <location>
        <begin position="1"/>
        <end position="30"/>
    </location>
</feature>
<evidence type="ECO:0000313" key="2">
    <source>
        <dbReference type="EMBL" id="BBF89570.1"/>
    </source>
</evidence>
<feature type="compositionally biased region" description="Basic and acidic residues" evidence="1">
    <location>
        <begin position="253"/>
        <end position="262"/>
    </location>
</feature>
<accession>A0A679BA42</accession>
<evidence type="ECO:0000256" key="1">
    <source>
        <dbReference type="SAM" id="MobiDB-lite"/>
    </source>
</evidence>
<sequence>MGRPAQESGPRRARGRGGEREPVGRVHPAWSRVGPACQRLGSPWARCTRGELGFAEGGAAHARGSRRTRFGGPTRSLTARGGPRARGGKRRGRLAWSADPVAAEVAPTWRLHGCHADRREVDDDAGRNGRRMTAASGGANHGDTGESEHTGRLHGTRGDEPTARIRRGMLDGGGLRRRQPAAREGGNGDEVTRGRFPAVRASTRLWESVASVGLGGATPSEASDERALRSTGGDGGEHTAGGGNARTGSSGTRDGDGREMRRVARAVKRRRGGGRMTPAGREKGKRGLASLPFREKEEGEKATRQRERRALPPSLGGTRGEWRGQGDDDGDDGGGGLERSGDTGGRRGQARQRLTAAATGRSATTARARGKQRRAATI</sequence>
<feature type="compositionally biased region" description="Basic and acidic residues" evidence="1">
    <location>
        <begin position="117"/>
        <end position="127"/>
    </location>
</feature>
<protein>
    <submittedName>
        <fullName evidence="2">Epstein-Barr virus EBNA-1-like</fullName>
    </submittedName>
</protein>
<dbReference type="AlphaFoldDB" id="A0A679BA42"/>
<feature type="compositionally biased region" description="Low complexity" evidence="1">
    <location>
        <begin position="353"/>
        <end position="367"/>
    </location>
</feature>
<feature type="compositionally biased region" description="Basic and acidic residues" evidence="1">
    <location>
        <begin position="293"/>
        <end position="310"/>
    </location>
</feature>
<proteinExistence type="predicted"/>
<feature type="compositionally biased region" description="Basic residues" evidence="1">
    <location>
        <begin position="368"/>
        <end position="378"/>
    </location>
</feature>
<feature type="compositionally biased region" description="Gly residues" evidence="1">
    <location>
        <begin position="232"/>
        <end position="245"/>
    </location>
</feature>
<feature type="region of interest" description="Disordered" evidence="1">
    <location>
        <begin position="57"/>
        <end position="99"/>
    </location>
</feature>
<feature type="compositionally biased region" description="Basic residues" evidence="1">
    <location>
        <begin position="263"/>
        <end position="273"/>
    </location>
</feature>
<name>A0A679BA42_ORYGL</name>
<feature type="compositionally biased region" description="Basic and acidic residues" evidence="1">
    <location>
        <begin position="143"/>
        <end position="163"/>
    </location>
</feature>
<gene>
    <name evidence="2" type="primary">Ogla0133M13.21</name>
</gene>
<dbReference type="EMBL" id="AP018863">
    <property type="protein sequence ID" value="BBF89570.1"/>
    <property type="molecule type" value="Genomic_DNA"/>
</dbReference>
<reference evidence="2" key="1">
    <citation type="submission" date="2018-08" db="EMBL/GenBank/DDBJ databases">
        <title>Oryza glaberrima genomic DNA, chromosome 11, BAC clone:Ogla0133M13.</title>
        <authorList>
            <person name="Wu J."/>
            <person name="Kanamori H."/>
        </authorList>
    </citation>
    <scope>NUCLEOTIDE SEQUENCE</scope>
    <source>
        <strain evidence="2">IRGC104038</strain>
    </source>
</reference>
<feature type="region of interest" description="Disordered" evidence="1">
    <location>
        <begin position="117"/>
        <end position="378"/>
    </location>
</feature>